<comment type="pathway">
    <text evidence="2">Carbohydrate degradation; glycolysis; D-glyceraldehyde 3-phosphate from glycerone phosphate: step 1/1.</text>
</comment>
<dbReference type="RefSeq" id="WP_218326455.1">
    <property type="nucleotide sequence ID" value="NZ_JAHUZB010000004.1"/>
</dbReference>
<sequence>MSKIYLGTNLKMFKGYQETLEYIKRVNEITQNISSDIQVFVIPSFLTISEAIEKTQQKNCWIGSQNMASIAEGAYTGEISPKQLKEIGVTINELGHSERRQFFGETDQELAKKVKASVDFKMRPLLCVGENALEKDSNASSATVLRQLQIGLAKLTVEELKNVMIAYEPVWAIGENGVPAEPTYVEEIHQVMRDCLMTLAGEIGQEIPLLYGGSVNLANYQELLSKKNVDGLFIGRTAWEIEKFKEIILFANKNYV</sequence>
<accession>A0ABS6TEG5</accession>
<name>A0ABS6TEG5_9ENTE</name>
<protein>
    <recommendedName>
        <fullName evidence="2">Triosephosphate isomerase</fullName>
        <ecNumber evidence="2">5.3.1.1</ecNumber>
    </recommendedName>
</protein>
<gene>
    <name evidence="3" type="primary">tpiA</name>
    <name evidence="3" type="ORF">KUA55_11520</name>
</gene>
<dbReference type="InterPro" id="IPR020861">
    <property type="entry name" value="Triosephosphate_isomerase_AS"/>
</dbReference>
<keyword evidence="2" id="KW-0312">Gluconeogenesis</keyword>
<dbReference type="InterPro" id="IPR000652">
    <property type="entry name" value="Triosephosphate_isomerase"/>
</dbReference>
<keyword evidence="4" id="KW-1185">Reference proteome</keyword>
<comment type="pathway">
    <text evidence="2">Carbohydrate biosynthesis; gluconeogenesis.</text>
</comment>
<evidence type="ECO:0000256" key="2">
    <source>
        <dbReference type="RuleBase" id="RU363013"/>
    </source>
</evidence>
<dbReference type="Proteomes" id="UP000774130">
    <property type="component" value="Unassembled WGS sequence"/>
</dbReference>
<keyword evidence="2 3" id="KW-0413">Isomerase</keyword>
<evidence type="ECO:0000313" key="4">
    <source>
        <dbReference type="Proteomes" id="UP000774130"/>
    </source>
</evidence>
<evidence type="ECO:0000313" key="3">
    <source>
        <dbReference type="EMBL" id="MBV7391309.1"/>
    </source>
</evidence>
<dbReference type="PROSITE" id="PS51440">
    <property type="entry name" value="TIM_2"/>
    <property type="match status" value="1"/>
</dbReference>
<reference evidence="3 4" key="1">
    <citation type="submission" date="2021-06" db="EMBL/GenBank/DDBJ databases">
        <title>Enterococcus alishanensis sp. nov., a novel lactic acid bacterium isolated from fresh coffee beans.</title>
        <authorList>
            <person name="Chen Y.-S."/>
        </authorList>
    </citation>
    <scope>NUCLEOTIDE SEQUENCE [LARGE SCALE GENOMIC DNA]</scope>
    <source>
        <strain evidence="3 4">ALS3</strain>
    </source>
</reference>
<dbReference type="Pfam" id="PF00121">
    <property type="entry name" value="TIM"/>
    <property type="match status" value="1"/>
</dbReference>
<dbReference type="PROSITE" id="PS00171">
    <property type="entry name" value="TIM_1"/>
    <property type="match status" value="1"/>
</dbReference>
<dbReference type="GO" id="GO:0004807">
    <property type="term" value="F:triose-phosphate isomerase activity"/>
    <property type="evidence" value="ECO:0007669"/>
    <property type="project" value="UniProtKB-EC"/>
</dbReference>
<comment type="catalytic activity">
    <reaction evidence="2">
        <text>D-glyceraldehyde 3-phosphate = dihydroxyacetone phosphate</text>
        <dbReference type="Rhea" id="RHEA:18585"/>
        <dbReference type="ChEBI" id="CHEBI:57642"/>
        <dbReference type="ChEBI" id="CHEBI:59776"/>
        <dbReference type="EC" id="5.3.1.1"/>
    </reaction>
</comment>
<comment type="subcellular location">
    <subcellularLocation>
        <location evidence="2">Cytoplasm</location>
    </subcellularLocation>
</comment>
<keyword evidence="2" id="KW-0324">Glycolysis</keyword>
<dbReference type="EC" id="5.3.1.1" evidence="2"/>
<comment type="similarity">
    <text evidence="1 2">Belongs to the triosephosphate isomerase family.</text>
</comment>
<organism evidence="3 4">
    <name type="scientific">Enterococcus alishanensis</name>
    <dbReference type="NCBI Taxonomy" id="1303817"/>
    <lineage>
        <taxon>Bacteria</taxon>
        <taxon>Bacillati</taxon>
        <taxon>Bacillota</taxon>
        <taxon>Bacilli</taxon>
        <taxon>Lactobacillales</taxon>
        <taxon>Enterococcaceae</taxon>
        <taxon>Enterococcus</taxon>
    </lineage>
</organism>
<comment type="caution">
    <text evidence="3">The sequence shown here is derived from an EMBL/GenBank/DDBJ whole genome shotgun (WGS) entry which is preliminary data.</text>
</comment>
<proteinExistence type="inferred from homology"/>
<evidence type="ECO:0000256" key="1">
    <source>
        <dbReference type="ARBA" id="ARBA00007422"/>
    </source>
</evidence>
<keyword evidence="2" id="KW-0963">Cytoplasm</keyword>
<comment type="subunit">
    <text evidence="2">Homodimer.</text>
</comment>
<dbReference type="EMBL" id="JAHUZB010000004">
    <property type="protein sequence ID" value="MBV7391309.1"/>
    <property type="molecule type" value="Genomic_DNA"/>
</dbReference>
<dbReference type="PANTHER" id="PTHR21139">
    <property type="entry name" value="TRIOSEPHOSPHATE ISOMERASE"/>
    <property type="match status" value="1"/>
</dbReference>
<dbReference type="CDD" id="cd00311">
    <property type="entry name" value="TIM"/>
    <property type="match status" value="1"/>
</dbReference>
<dbReference type="NCBIfam" id="TIGR00419">
    <property type="entry name" value="tim"/>
    <property type="match status" value="1"/>
</dbReference>
<dbReference type="PANTHER" id="PTHR21139:SF42">
    <property type="entry name" value="TRIOSEPHOSPHATE ISOMERASE"/>
    <property type="match status" value="1"/>
</dbReference>